<keyword evidence="1" id="KW-0560">Oxidoreductase</keyword>
<name>A0ABW1NB02_9ACTN</name>
<keyword evidence="1" id="KW-0223">Dioxygenase</keyword>
<dbReference type="InterPro" id="IPR008775">
    <property type="entry name" value="Phytyl_CoA_dOase-like"/>
</dbReference>
<comment type="caution">
    <text evidence="1">The sequence shown here is derived from an EMBL/GenBank/DDBJ whole genome shotgun (WGS) entry which is preliminary data.</text>
</comment>
<dbReference type="SUPFAM" id="SSF51197">
    <property type="entry name" value="Clavaminate synthase-like"/>
    <property type="match status" value="1"/>
</dbReference>
<accession>A0ABW1NB02</accession>
<sequence>MNLRTNTLDIAEPVFADDHAERFWRDGFAGPFPLDIDPRRVRDLAERMADIADGRRHSPVYGRHSHRDWHLVDTELEALLTQEAIVEKVIPILGKDLLMWRSKIFHKAPGASAIGWHQEWGLFDGEEIGNSVPALRPAAPEEGIWDLTVWIALDDVTDENGPLQFAPGSQNTRVPWKKVPMTDSAFYDEPFHGLAKEEIVRRTEASELLLDIETTGWLDGVDVAGISRERLVDHLEGRFRGLQAKYTDFRPASVSTATMPAGHFVIFSERTMHGSPANLSDRRRTAVNCRITKSDTLVYPGRLTGEYVDGSNLDVRGHESILVSGSPLESRNVWRLPAA</sequence>
<organism evidence="1 2">
    <name type="scientific">Sphaerisporangium aureirubrum</name>
    <dbReference type="NCBI Taxonomy" id="1544736"/>
    <lineage>
        <taxon>Bacteria</taxon>
        <taxon>Bacillati</taxon>
        <taxon>Actinomycetota</taxon>
        <taxon>Actinomycetes</taxon>
        <taxon>Streptosporangiales</taxon>
        <taxon>Streptosporangiaceae</taxon>
        <taxon>Sphaerisporangium</taxon>
    </lineage>
</organism>
<protein>
    <submittedName>
        <fullName evidence="1">Phytanoyl-CoA dioxygenase family protein</fullName>
    </submittedName>
</protein>
<evidence type="ECO:0000313" key="1">
    <source>
        <dbReference type="EMBL" id="MFC6080473.1"/>
    </source>
</evidence>
<dbReference type="GO" id="GO:0051213">
    <property type="term" value="F:dioxygenase activity"/>
    <property type="evidence" value="ECO:0007669"/>
    <property type="project" value="UniProtKB-KW"/>
</dbReference>
<reference evidence="2" key="1">
    <citation type="journal article" date="2019" name="Int. J. Syst. Evol. Microbiol.">
        <title>The Global Catalogue of Microorganisms (GCM) 10K type strain sequencing project: providing services to taxonomists for standard genome sequencing and annotation.</title>
        <authorList>
            <consortium name="The Broad Institute Genomics Platform"/>
            <consortium name="The Broad Institute Genome Sequencing Center for Infectious Disease"/>
            <person name="Wu L."/>
            <person name="Ma J."/>
        </authorList>
    </citation>
    <scope>NUCLEOTIDE SEQUENCE [LARGE SCALE GENOMIC DNA]</scope>
    <source>
        <strain evidence="2">JCM 30346</strain>
    </source>
</reference>
<dbReference type="RefSeq" id="WP_380747267.1">
    <property type="nucleotide sequence ID" value="NZ_JBHSRF010000004.1"/>
</dbReference>
<evidence type="ECO:0000313" key="2">
    <source>
        <dbReference type="Proteomes" id="UP001596137"/>
    </source>
</evidence>
<dbReference type="PANTHER" id="PTHR20883:SF48">
    <property type="entry name" value="ECTOINE DIOXYGENASE"/>
    <property type="match status" value="1"/>
</dbReference>
<gene>
    <name evidence="1" type="ORF">ACFP1K_04845</name>
</gene>
<dbReference type="EMBL" id="JBHSRF010000004">
    <property type="protein sequence ID" value="MFC6080473.1"/>
    <property type="molecule type" value="Genomic_DNA"/>
</dbReference>
<keyword evidence="2" id="KW-1185">Reference proteome</keyword>
<dbReference type="Pfam" id="PF05721">
    <property type="entry name" value="PhyH"/>
    <property type="match status" value="1"/>
</dbReference>
<proteinExistence type="predicted"/>
<dbReference type="PANTHER" id="PTHR20883">
    <property type="entry name" value="PHYTANOYL-COA DIOXYGENASE DOMAIN CONTAINING 1"/>
    <property type="match status" value="1"/>
</dbReference>
<dbReference type="Proteomes" id="UP001596137">
    <property type="component" value="Unassembled WGS sequence"/>
</dbReference>
<dbReference type="Gene3D" id="2.60.120.620">
    <property type="entry name" value="q2cbj1_9rhob like domain"/>
    <property type="match status" value="2"/>
</dbReference>